<dbReference type="KEGG" id="mlr:MELLADRAFT_93600"/>
<dbReference type="InParanoid" id="F4RB11"/>
<evidence type="ECO:0000313" key="2">
    <source>
        <dbReference type="EMBL" id="EGG10567.1"/>
    </source>
</evidence>
<name>F4RB11_MELLP</name>
<evidence type="ECO:0000313" key="3">
    <source>
        <dbReference type="Proteomes" id="UP000001072"/>
    </source>
</evidence>
<protein>
    <submittedName>
        <fullName evidence="2">Uncharacterized protein</fullName>
    </submittedName>
</protein>
<dbReference type="Proteomes" id="UP000001072">
    <property type="component" value="Unassembled WGS sequence"/>
</dbReference>
<dbReference type="EMBL" id="GL883094">
    <property type="protein sequence ID" value="EGG10567.1"/>
    <property type="molecule type" value="Genomic_DNA"/>
</dbReference>
<dbReference type="AlphaFoldDB" id="F4RB11"/>
<feature type="region of interest" description="Disordered" evidence="1">
    <location>
        <begin position="97"/>
        <end position="120"/>
    </location>
</feature>
<proteinExistence type="predicted"/>
<dbReference type="RefSeq" id="XP_007406036.1">
    <property type="nucleotide sequence ID" value="XM_007405974.1"/>
</dbReference>
<evidence type="ECO:0000256" key="1">
    <source>
        <dbReference type="SAM" id="MobiDB-lite"/>
    </source>
</evidence>
<accession>F4RB11</accession>
<feature type="compositionally biased region" description="Polar residues" evidence="1">
    <location>
        <begin position="98"/>
        <end position="110"/>
    </location>
</feature>
<organism evidence="3">
    <name type="scientific">Melampsora larici-populina (strain 98AG31 / pathotype 3-4-7)</name>
    <name type="common">Poplar leaf rust fungus</name>
    <dbReference type="NCBI Taxonomy" id="747676"/>
    <lineage>
        <taxon>Eukaryota</taxon>
        <taxon>Fungi</taxon>
        <taxon>Dikarya</taxon>
        <taxon>Basidiomycota</taxon>
        <taxon>Pucciniomycotina</taxon>
        <taxon>Pucciniomycetes</taxon>
        <taxon>Pucciniales</taxon>
        <taxon>Melampsoraceae</taxon>
        <taxon>Melampsora</taxon>
    </lineage>
</organism>
<gene>
    <name evidence="2" type="ORF">MELLADRAFT_93600</name>
</gene>
<feature type="compositionally biased region" description="Low complexity" evidence="1">
    <location>
        <begin position="111"/>
        <end position="120"/>
    </location>
</feature>
<dbReference type="HOGENOM" id="CLU_821545_0_0_1"/>
<sequence length="276" mass="30888">MFSVIFQAPGYQFCDLHLIIDFIKLVVTNAPNMAGSVPLLSSPYVDGNKNEPAAEHRACVMAWTSKPDKATDHELHLKWKEDIQMWNHRGDAPLNFAPNPNTKEYTSHAPSTTSQDLTSSSQPFCYTICTKSTIITSHQESTNVIDLEPEPVPKATTPVAPPVAPAASLDDVIEECIKKYGDEAVLFWFAKKVDLSEEIRRVGRYVPSTYSSDPIVSLTQSMVESLYKHRSVFDPNSEKEVDARVRLIRKFKSLVAHSILYPSSSDKGKKRAFNQD</sequence>
<dbReference type="GeneID" id="18936623"/>
<dbReference type="VEuPathDB" id="FungiDB:MELLADRAFT_93600"/>
<reference evidence="3" key="1">
    <citation type="journal article" date="2011" name="Proc. Natl. Acad. Sci. U.S.A.">
        <title>Obligate biotrophy features unraveled by the genomic analysis of rust fungi.</title>
        <authorList>
            <person name="Duplessis S."/>
            <person name="Cuomo C.A."/>
            <person name="Lin Y.-C."/>
            <person name="Aerts A."/>
            <person name="Tisserant E."/>
            <person name="Veneault-Fourrey C."/>
            <person name="Joly D.L."/>
            <person name="Hacquard S."/>
            <person name="Amselem J."/>
            <person name="Cantarel B.L."/>
            <person name="Chiu R."/>
            <person name="Coutinho P.M."/>
            <person name="Feau N."/>
            <person name="Field M."/>
            <person name="Frey P."/>
            <person name="Gelhaye E."/>
            <person name="Goldberg J."/>
            <person name="Grabherr M.G."/>
            <person name="Kodira C.D."/>
            <person name="Kohler A."/>
            <person name="Kuees U."/>
            <person name="Lindquist E.A."/>
            <person name="Lucas S.M."/>
            <person name="Mago R."/>
            <person name="Mauceli E."/>
            <person name="Morin E."/>
            <person name="Murat C."/>
            <person name="Pangilinan J.L."/>
            <person name="Park R."/>
            <person name="Pearson M."/>
            <person name="Quesneville H."/>
            <person name="Rouhier N."/>
            <person name="Sakthikumar S."/>
            <person name="Salamov A.A."/>
            <person name="Schmutz J."/>
            <person name="Selles B."/>
            <person name="Shapiro H."/>
            <person name="Tanguay P."/>
            <person name="Tuskan G.A."/>
            <person name="Henrissat B."/>
            <person name="Van de Peer Y."/>
            <person name="Rouze P."/>
            <person name="Ellis J.G."/>
            <person name="Dodds P.N."/>
            <person name="Schein J.E."/>
            <person name="Zhong S."/>
            <person name="Hamelin R.C."/>
            <person name="Grigoriev I.V."/>
            <person name="Szabo L.J."/>
            <person name="Martin F."/>
        </authorList>
    </citation>
    <scope>NUCLEOTIDE SEQUENCE [LARGE SCALE GENOMIC DNA]</scope>
    <source>
        <strain evidence="3">98AG31 / pathotype 3-4-7</strain>
    </source>
</reference>
<keyword evidence="3" id="KW-1185">Reference proteome</keyword>